<evidence type="ECO:0000313" key="2">
    <source>
        <dbReference type="EMBL" id="CAG5079191.1"/>
    </source>
</evidence>
<proteinExistence type="predicted"/>
<protein>
    <submittedName>
        <fullName evidence="2">Uncharacterized protein</fullName>
    </submittedName>
</protein>
<organism evidence="2 3">
    <name type="scientific">Cotesia congregata</name>
    <name type="common">Parasitoid wasp</name>
    <name type="synonym">Apanteles congregatus</name>
    <dbReference type="NCBI Taxonomy" id="51543"/>
    <lineage>
        <taxon>Eukaryota</taxon>
        <taxon>Metazoa</taxon>
        <taxon>Ecdysozoa</taxon>
        <taxon>Arthropoda</taxon>
        <taxon>Hexapoda</taxon>
        <taxon>Insecta</taxon>
        <taxon>Pterygota</taxon>
        <taxon>Neoptera</taxon>
        <taxon>Endopterygota</taxon>
        <taxon>Hymenoptera</taxon>
        <taxon>Apocrita</taxon>
        <taxon>Ichneumonoidea</taxon>
        <taxon>Braconidae</taxon>
        <taxon>Microgastrinae</taxon>
        <taxon>Cotesia</taxon>
    </lineage>
</organism>
<dbReference type="AlphaFoldDB" id="A0A8J2H6V3"/>
<comment type="caution">
    <text evidence="2">The sequence shown here is derived from an EMBL/GenBank/DDBJ whole genome shotgun (WGS) entry which is preliminary data.</text>
</comment>
<dbReference type="Proteomes" id="UP000786811">
    <property type="component" value="Unassembled WGS sequence"/>
</dbReference>
<evidence type="ECO:0000313" key="3">
    <source>
        <dbReference type="Proteomes" id="UP000786811"/>
    </source>
</evidence>
<reference evidence="2" key="1">
    <citation type="submission" date="2021-04" db="EMBL/GenBank/DDBJ databases">
        <authorList>
            <person name="Chebbi M.A.C M."/>
        </authorList>
    </citation>
    <scope>NUCLEOTIDE SEQUENCE</scope>
</reference>
<feature type="transmembrane region" description="Helical" evidence="1">
    <location>
        <begin position="13"/>
        <end position="34"/>
    </location>
</feature>
<gene>
    <name evidence="2" type="ORF">HICCMSTLAB_LOCUS2950</name>
</gene>
<keyword evidence="3" id="KW-1185">Reference proteome</keyword>
<keyword evidence="1" id="KW-0472">Membrane</keyword>
<accession>A0A8J2H6V3</accession>
<keyword evidence="1" id="KW-0812">Transmembrane</keyword>
<name>A0A8J2H6V3_COTCN</name>
<keyword evidence="1" id="KW-1133">Transmembrane helix</keyword>
<sequence>MNNNQQPTSRDEIYFGKSISGIKVAFLIMIIGRLKTKIHSTTKNRVLNRIKITASSVGQLSLCLYCKSRLSNSVTSVGSSLQSRIAEITNKCSKIVVESNILKRDEDITPYRRKPSYLCELFIECTDERRSERFAVKRNNINLILRLYFTCGDLSVNV</sequence>
<dbReference type="EMBL" id="CAJNRD030001117">
    <property type="protein sequence ID" value="CAG5079191.1"/>
    <property type="molecule type" value="Genomic_DNA"/>
</dbReference>
<evidence type="ECO:0000256" key="1">
    <source>
        <dbReference type="SAM" id="Phobius"/>
    </source>
</evidence>